<comment type="caution">
    <text evidence="1">The sequence shown here is derived from an EMBL/GenBank/DDBJ whole genome shotgun (WGS) entry which is preliminary data.</text>
</comment>
<evidence type="ECO:0000313" key="1">
    <source>
        <dbReference type="EMBL" id="KAK2154636.1"/>
    </source>
</evidence>
<evidence type="ECO:0000313" key="2">
    <source>
        <dbReference type="Proteomes" id="UP001208570"/>
    </source>
</evidence>
<dbReference type="Proteomes" id="UP001208570">
    <property type="component" value="Unassembled WGS sequence"/>
</dbReference>
<accession>A0AAD9JK95</accession>
<sequence length="71" mass="8142">MMRIYLAAHEKMRIDPGTTSDGTYYLVRAILSLYFRIQPGAQSMFKFGKYRDSQSSCTHTHVDATFGERMG</sequence>
<protein>
    <submittedName>
        <fullName evidence="1">Uncharacterized protein</fullName>
    </submittedName>
</protein>
<keyword evidence="2" id="KW-1185">Reference proteome</keyword>
<organism evidence="1 2">
    <name type="scientific">Paralvinella palmiformis</name>
    <dbReference type="NCBI Taxonomy" id="53620"/>
    <lineage>
        <taxon>Eukaryota</taxon>
        <taxon>Metazoa</taxon>
        <taxon>Spiralia</taxon>
        <taxon>Lophotrochozoa</taxon>
        <taxon>Annelida</taxon>
        <taxon>Polychaeta</taxon>
        <taxon>Sedentaria</taxon>
        <taxon>Canalipalpata</taxon>
        <taxon>Terebellida</taxon>
        <taxon>Terebelliformia</taxon>
        <taxon>Alvinellidae</taxon>
        <taxon>Paralvinella</taxon>
    </lineage>
</organism>
<dbReference type="AlphaFoldDB" id="A0AAD9JK95"/>
<dbReference type="EMBL" id="JAODUP010000262">
    <property type="protein sequence ID" value="KAK2154636.1"/>
    <property type="molecule type" value="Genomic_DNA"/>
</dbReference>
<reference evidence="1" key="1">
    <citation type="journal article" date="2023" name="Mol. Biol. Evol.">
        <title>Third-Generation Sequencing Reveals the Adaptive Role of the Epigenome in Three Deep-Sea Polychaetes.</title>
        <authorList>
            <person name="Perez M."/>
            <person name="Aroh O."/>
            <person name="Sun Y."/>
            <person name="Lan Y."/>
            <person name="Juniper S.K."/>
            <person name="Young C.R."/>
            <person name="Angers B."/>
            <person name="Qian P.Y."/>
        </authorList>
    </citation>
    <scope>NUCLEOTIDE SEQUENCE</scope>
    <source>
        <strain evidence="1">P08H-3</strain>
    </source>
</reference>
<name>A0AAD9JK95_9ANNE</name>
<proteinExistence type="predicted"/>
<gene>
    <name evidence="1" type="ORF">LSH36_262g02015</name>
</gene>